<organism evidence="25 26">
    <name type="scientific">Ridgeia piscesae</name>
    <name type="common">Tubeworm</name>
    <dbReference type="NCBI Taxonomy" id="27915"/>
    <lineage>
        <taxon>Eukaryota</taxon>
        <taxon>Metazoa</taxon>
        <taxon>Spiralia</taxon>
        <taxon>Lophotrochozoa</taxon>
        <taxon>Annelida</taxon>
        <taxon>Polychaeta</taxon>
        <taxon>Sedentaria</taxon>
        <taxon>Canalipalpata</taxon>
        <taxon>Sabellida</taxon>
        <taxon>Siboglinidae</taxon>
        <taxon>Ridgeia</taxon>
    </lineage>
</organism>
<dbReference type="Gene3D" id="1.20.120.1630">
    <property type="match status" value="1"/>
</dbReference>
<evidence type="ECO:0000256" key="22">
    <source>
        <dbReference type="ARBA" id="ARBA00047826"/>
    </source>
</evidence>
<evidence type="ECO:0000313" key="25">
    <source>
        <dbReference type="EMBL" id="KAK2188536.1"/>
    </source>
</evidence>
<keyword evidence="26" id="KW-1185">Reference proteome</keyword>
<protein>
    <recommendedName>
        <fullName evidence="19">7-dehydrocholesterol reductase</fullName>
        <ecNumber evidence="18">1.3.1.21</ecNumber>
    </recommendedName>
    <alternativeName>
        <fullName evidence="20">Sterol Delta(7)-reductase</fullName>
    </alternativeName>
</protein>
<keyword evidence="6 24" id="KW-0812">Transmembrane</keyword>
<keyword evidence="5" id="KW-0153">Cholesterol metabolism</keyword>
<feature type="transmembrane region" description="Helical" evidence="24">
    <location>
        <begin position="266"/>
        <end position="285"/>
    </location>
</feature>
<feature type="transmembrane region" description="Helical" evidence="24">
    <location>
        <begin position="135"/>
        <end position="156"/>
    </location>
</feature>
<evidence type="ECO:0000256" key="17">
    <source>
        <dbReference type="ARBA" id="ARBA00023221"/>
    </source>
</evidence>
<feature type="compositionally biased region" description="Polar residues" evidence="23">
    <location>
        <begin position="23"/>
        <end position="37"/>
    </location>
</feature>
<feature type="transmembrane region" description="Helical" evidence="24">
    <location>
        <begin position="177"/>
        <end position="199"/>
    </location>
</feature>
<evidence type="ECO:0000256" key="5">
    <source>
        <dbReference type="ARBA" id="ARBA00022548"/>
    </source>
</evidence>
<proteinExistence type="inferred from homology"/>
<comment type="caution">
    <text evidence="25">The sequence shown here is derived from an EMBL/GenBank/DDBJ whole genome shotgun (WGS) entry which is preliminary data.</text>
</comment>
<feature type="transmembrane region" description="Helical" evidence="24">
    <location>
        <begin position="291"/>
        <end position="309"/>
    </location>
</feature>
<keyword evidence="4" id="KW-0444">Lipid biosynthesis</keyword>
<dbReference type="InterPro" id="IPR018083">
    <property type="entry name" value="Sterol_reductase_CS"/>
</dbReference>
<dbReference type="PROSITE" id="PS01017">
    <property type="entry name" value="STEROL_REDUCT_1"/>
    <property type="match status" value="1"/>
</dbReference>
<dbReference type="Pfam" id="PF01222">
    <property type="entry name" value="ERG4_ERG24"/>
    <property type="match status" value="1"/>
</dbReference>
<evidence type="ECO:0000256" key="24">
    <source>
        <dbReference type="SAM" id="Phobius"/>
    </source>
</evidence>
<dbReference type="Proteomes" id="UP001209878">
    <property type="component" value="Unassembled WGS sequence"/>
</dbReference>
<dbReference type="GO" id="GO:0006695">
    <property type="term" value="P:cholesterol biosynthetic process"/>
    <property type="evidence" value="ECO:0007669"/>
    <property type="project" value="UniProtKB-KW"/>
</dbReference>
<evidence type="ECO:0000256" key="14">
    <source>
        <dbReference type="ARBA" id="ARBA00023098"/>
    </source>
</evidence>
<evidence type="ECO:0000256" key="18">
    <source>
        <dbReference type="ARBA" id="ARBA00038851"/>
    </source>
</evidence>
<comment type="subcellular location">
    <subcellularLocation>
        <location evidence="1">Endoplasmic reticulum membrane</location>
        <topology evidence="1">Multi-pass membrane protein</topology>
    </subcellularLocation>
</comment>
<evidence type="ECO:0000256" key="4">
    <source>
        <dbReference type="ARBA" id="ARBA00022516"/>
    </source>
</evidence>
<keyword evidence="10" id="KW-0752">Steroid biosynthesis</keyword>
<keyword evidence="16" id="KW-1207">Sterol metabolism</keyword>
<evidence type="ECO:0000313" key="26">
    <source>
        <dbReference type="Proteomes" id="UP001209878"/>
    </source>
</evidence>
<evidence type="ECO:0000256" key="20">
    <source>
        <dbReference type="ARBA" id="ARBA00042688"/>
    </source>
</evidence>
<keyword evidence="7" id="KW-0152">Cholesterol biosynthesis</keyword>
<feature type="transmembrane region" description="Helical" evidence="24">
    <location>
        <begin position="364"/>
        <end position="382"/>
    </location>
</feature>
<sequence>METPTRPARPMTASVARGRTRHVQQNGSGEGNYSNVSKIGHRNGVHENGAKDMLQNGGSRTHAAPSDDSFLVRLFTRTVAPLFLMATCPNAVMLLWYTAVRCDGSFEKLWSMFSAEGIVGGLMEVWKGIDIVSPLAVGVILIYMAWALLLMVLLPGPRVEGPVTARGNVPVYTDNGFLCYVVTIVAFVVLTFGLKQYGMSPTIVYDHFGEFLGTLTVFSHVLCIALHLKGLFYPSSSDSGTTGNLIFDYYWGTELYPRVFGIDVKVFTNCRFGMTVWPLLVLIFALKSYEISGFVDSMWVSVALQMIYFTKFFWWESGYMRTIDIMLDRAGFYICWGCLVFIPGLYASVSLYHVNHPVQLGPTLSLAILSAGITAIVVNYLADKQKQDVRRTNAQCLVWGRRPEVIHATYTVASERRTSLLLVSGYWGLARHFHYLPELLLAYLWTSPAWFTHVMPYSYLIFLTVLLVHRTFRDDEKCSEKYTIYWQEYCNKVPYKIIPGVF</sequence>
<keyword evidence="9" id="KW-0521">NADP</keyword>
<dbReference type="InterPro" id="IPR001171">
    <property type="entry name" value="ERG24_DHCR-like"/>
</dbReference>
<dbReference type="FunFam" id="1.20.120.1630:FF:000006">
    <property type="entry name" value="Putative 7-dehydrocholesterol reductase"/>
    <property type="match status" value="1"/>
</dbReference>
<keyword evidence="11 24" id="KW-1133">Transmembrane helix</keyword>
<evidence type="ECO:0000256" key="13">
    <source>
        <dbReference type="ARBA" id="ARBA00023011"/>
    </source>
</evidence>
<comment type="catalytic activity">
    <reaction evidence="21">
        <text>cholesterol + NADP(+) = 7-dehydrocholesterol + NADPH + H(+)</text>
        <dbReference type="Rhea" id="RHEA:23984"/>
        <dbReference type="ChEBI" id="CHEBI:15378"/>
        <dbReference type="ChEBI" id="CHEBI:16113"/>
        <dbReference type="ChEBI" id="CHEBI:17759"/>
        <dbReference type="ChEBI" id="CHEBI:57783"/>
        <dbReference type="ChEBI" id="CHEBI:58349"/>
        <dbReference type="EC" id="1.3.1.21"/>
    </reaction>
    <physiologicalReaction direction="right-to-left" evidence="21">
        <dbReference type="Rhea" id="RHEA:23986"/>
    </physiologicalReaction>
</comment>
<evidence type="ECO:0000256" key="6">
    <source>
        <dbReference type="ARBA" id="ARBA00022692"/>
    </source>
</evidence>
<keyword evidence="14" id="KW-0443">Lipid metabolism</keyword>
<dbReference type="GO" id="GO:0005789">
    <property type="term" value="C:endoplasmic reticulum membrane"/>
    <property type="evidence" value="ECO:0007669"/>
    <property type="project" value="UniProtKB-SubCell"/>
</dbReference>
<dbReference type="GO" id="GO:0047598">
    <property type="term" value="F:7-dehydrocholesterol reductase activity"/>
    <property type="evidence" value="ECO:0007669"/>
    <property type="project" value="UniProtKB-EC"/>
</dbReference>
<evidence type="ECO:0000256" key="23">
    <source>
        <dbReference type="SAM" id="MobiDB-lite"/>
    </source>
</evidence>
<evidence type="ECO:0000256" key="3">
    <source>
        <dbReference type="ARBA" id="ARBA00005402"/>
    </source>
</evidence>
<evidence type="ECO:0000256" key="2">
    <source>
        <dbReference type="ARBA" id="ARBA00004770"/>
    </source>
</evidence>
<feature type="transmembrane region" description="Helical" evidence="24">
    <location>
        <begin position="79"/>
        <end position="97"/>
    </location>
</feature>
<evidence type="ECO:0000256" key="21">
    <source>
        <dbReference type="ARBA" id="ARBA00047795"/>
    </source>
</evidence>
<evidence type="ECO:0000256" key="8">
    <source>
        <dbReference type="ARBA" id="ARBA00022824"/>
    </source>
</evidence>
<feature type="transmembrane region" description="Helical" evidence="24">
    <location>
        <begin position="211"/>
        <end position="228"/>
    </location>
</feature>
<comment type="catalytic activity">
    <reaction evidence="22">
        <text>7-dehydrodesmosterol + NADPH + H(+) = desmosterol + NADP(+)</text>
        <dbReference type="Rhea" id="RHEA:46740"/>
        <dbReference type="ChEBI" id="CHEBI:15378"/>
        <dbReference type="ChEBI" id="CHEBI:17737"/>
        <dbReference type="ChEBI" id="CHEBI:27910"/>
        <dbReference type="ChEBI" id="CHEBI:57783"/>
        <dbReference type="ChEBI" id="CHEBI:58349"/>
    </reaction>
    <physiologicalReaction direction="left-to-right" evidence="22">
        <dbReference type="Rhea" id="RHEA:46741"/>
    </physiologicalReaction>
</comment>
<evidence type="ECO:0000256" key="7">
    <source>
        <dbReference type="ARBA" id="ARBA00022778"/>
    </source>
</evidence>
<name>A0AAD9P5H7_RIDPI</name>
<dbReference type="AlphaFoldDB" id="A0AAD9P5H7"/>
<keyword evidence="13" id="KW-0756">Sterol biosynthesis</keyword>
<dbReference type="GO" id="GO:0016132">
    <property type="term" value="P:brassinosteroid biosynthetic process"/>
    <property type="evidence" value="ECO:0007669"/>
    <property type="project" value="TreeGrafter"/>
</dbReference>
<accession>A0AAD9P5H7</accession>
<comment type="pathway">
    <text evidence="2">Steroid biosynthesis; cholesterol biosynthesis.</text>
</comment>
<keyword evidence="12" id="KW-0560">Oxidoreductase</keyword>
<feature type="transmembrane region" description="Helical" evidence="24">
    <location>
        <begin position="330"/>
        <end position="352"/>
    </location>
</feature>
<gene>
    <name evidence="25" type="ORF">NP493_129g03016</name>
</gene>
<evidence type="ECO:0000256" key="16">
    <source>
        <dbReference type="ARBA" id="ARBA00023166"/>
    </source>
</evidence>
<evidence type="ECO:0000256" key="11">
    <source>
        <dbReference type="ARBA" id="ARBA00022989"/>
    </source>
</evidence>
<dbReference type="PANTHER" id="PTHR21257">
    <property type="entry name" value="DELTA(14)-STEROL REDUCTASE"/>
    <property type="match status" value="1"/>
</dbReference>
<evidence type="ECO:0000256" key="9">
    <source>
        <dbReference type="ARBA" id="ARBA00022857"/>
    </source>
</evidence>
<feature type="transmembrane region" description="Helical" evidence="24">
    <location>
        <begin position="449"/>
        <end position="468"/>
    </location>
</feature>
<evidence type="ECO:0000256" key="1">
    <source>
        <dbReference type="ARBA" id="ARBA00004477"/>
    </source>
</evidence>
<keyword evidence="17" id="KW-0753">Steroid metabolism</keyword>
<comment type="similarity">
    <text evidence="3">Belongs to the ERG4/ERG24 family.</text>
</comment>
<evidence type="ECO:0000256" key="12">
    <source>
        <dbReference type="ARBA" id="ARBA00023002"/>
    </source>
</evidence>
<keyword evidence="8" id="KW-0256">Endoplasmic reticulum</keyword>
<feature type="region of interest" description="Disordered" evidence="23">
    <location>
        <begin position="1"/>
        <end position="64"/>
    </location>
</feature>
<keyword evidence="15 24" id="KW-0472">Membrane</keyword>
<evidence type="ECO:0000256" key="10">
    <source>
        <dbReference type="ARBA" id="ARBA00022955"/>
    </source>
</evidence>
<evidence type="ECO:0000256" key="15">
    <source>
        <dbReference type="ARBA" id="ARBA00023136"/>
    </source>
</evidence>
<dbReference type="EC" id="1.3.1.21" evidence="18"/>
<reference evidence="25" key="1">
    <citation type="journal article" date="2023" name="Mol. Biol. Evol.">
        <title>Third-Generation Sequencing Reveals the Adaptive Role of the Epigenome in Three Deep-Sea Polychaetes.</title>
        <authorList>
            <person name="Perez M."/>
            <person name="Aroh O."/>
            <person name="Sun Y."/>
            <person name="Lan Y."/>
            <person name="Juniper S.K."/>
            <person name="Young C.R."/>
            <person name="Angers B."/>
            <person name="Qian P.Y."/>
        </authorList>
    </citation>
    <scope>NUCLEOTIDE SEQUENCE</scope>
    <source>
        <strain evidence="25">R07B-5</strain>
    </source>
</reference>
<feature type="transmembrane region" description="Helical" evidence="24">
    <location>
        <begin position="420"/>
        <end position="437"/>
    </location>
</feature>
<dbReference type="PANTHER" id="PTHR21257:SF38">
    <property type="entry name" value="7-DEHYDROCHOLESTEROL REDUCTASE"/>
    <property type="match status" value="1"/>
</dbReference>
<dbReference type="EMBL" id="JAODUO010000129">
    <property type="protein sequence ID" value="KAK2188536.1"/>
    <property type="molecule type" value="Genomic_DNA"/>
</dbReference>
<evidence type="ECO:0000256" key="19">
    <source>
        <dbReference type="ARBA" id="ARBA00039984"/>
    </source>
</evidence>